<dbReference type="STRING" id="1257118.L8H2S8"/>
<dbReference type="Gene3D" id="3.30.420.40">
    <property type="match status" value="2"/>
</dbReference>
<dbReference type="KEGG" id="acan:ACA1_133470"/>
<dbReference type="AlphaFoldDB" id="L8H2S8"/>
<dbReference type="PANTHER" id="PTHR11937">
    <property type="entry name" value="ACTIN"/>
    <property type="match status" value="1"/>
</dbReference>
<protein>
    <submittedName>
        <fullName evidence="3">Actin subfamily protein</fullName>
    </submittedName>
</protein>
<sequence length="470" mass="51102">MDEGEEGAPLVLDNGGYRVRLGWGGAEAPVSTIEPVVGYPFASGVTVGVRDKDRYVGDEARSKRDYLALRFPIRNRSVEGWNWMEDLWRHLLPDMDPEEHPIMVADSWIAPDVARATTMAILFENYSVLPPFAKPFAHPLPSVSQRTCRQQVLAAVRAGRPTALVVDIGNDDTHIIPVVQGEVHGNGAVQLPGLGGANLTKYLATLLKKKAPTTLDLDNHDSLAADIKHALGYCSTNLELDRRLAAMPQASLPFYNSIRLNGTYLDLLPGELLAAYQAPDGSIVEVGSERFECAEALFHPQPLCALDKYCSPKGIHYAVADTINSLDSTGRDIQSELSRNILLIGATARLSGLSTRLQQEVDKLITTAGLTVQVSVPPNPELAPWIGGSKVSSAPGMIDHWVYKEDYDECGADDEPHPTPRTPLTHSLTTTHTTNHNCRPATALGEAGDGCGMVRRCCFAFIGRADYFDV</sequence>
<dbReference type="Pfam" id="PF00022">
    <property type="entry name" value="Actin"/>
    <property type="match status" value="1"/>
</dbReference>
<evidence type="ECO:0000313" key="3">
    <source>
        <dbReference type="EMBL" id="ELR19834.1"/>
    </source>
</evidence>
<proteinExistence type="inferred from homology"/>
<name>L8H2S8_ACACF</name>
<evidence type="ECO:0000256" key="1">
    <source>
        <dbReference type="RuleBase" id="RU000487"/>
    </source>
</evidence>
<dbReference type="InterPro" id="IPR043129">
    <property type="entry name" value="ATPase_NBD"/>
</dbReference>
<dbReference type="PRINTS" id="PR00190">
    <property type="entry name" value="ACTIN"/>
</dbReference>
<dbReference type="SMART" id="SM00268">
    <property type="entry name" value="ACTIN"/>
    <property type="match status" value="1"/>
</dbReference>
<gene>
    <name evidence="3" type="ORF">ACA1_133470</name>
</gene>
<dbReference type="EMBL" id="KB007930">
    <property type="protein sequence ID" value="ELR19834.1"/>
    <property type="molecule type" value="Genomic_DNA"/>
</dbReference>
<dbReference type="Proteomes" id="UP000011083">
    <property type="component" value="Unassembled WGS sequence"/>
</dbReference>
<comment type="similarity">
    <text evidence="1">Belongs to the actin family.</text>
</comment>
<reference evidence="3 4" key="1">
    <citation type="journal article" date="2013" name="Genome Biol.">
        <title>Genome of Acanthamoeba castellanii highlights extensive lateral gene transfer and early evolution of tyrosine kinase signaling.</title>
        <authorList>
            <person name="Clarke M."/>
            <person name="Lohan A.J."/>
            <person name="Liu B."/>
            <person name="Lagkouvardos I."/>
            <person name="Roy S."/>
            <person name="Zafar N."/>
            <person name="Bertelli C."/>
            <person name="Schilde C."/>
            <person name="Kianianmomeni A."/>
            <person name="Burglin T.R."/>
            <person name="Frech C."/>
            <person name="Turcotte B."/>
            <person name="Kopec K.O."/>
            <person name="Synnott J.M."/>
            <person name="Choo C."/>
            <person name="Paponov I."/>
            <person name="Finkler A."/>
            <person name="Soon Heng Tan C."/>
            <person name="Hutchins A.P."/>
            <person name="Weinmeier T."/>
            <person name="Rattei T."/>
            <person name="Chu J.S."/>
            <person name="Gimenez G."/>
            <person name="Irimia M."/>
            <person name="Rigden D.J."/>
            <person name="Fitzpatrick D.A."/>
            <person name="Lorenzo-Morales J."/>
            <person name="Bateman A."/>
            <person name="Chiu C.H."/>
            <person name="Tang P."/>
            <person name="Hegemann P."/>
            <person name="Fromm H."/>
            <person name="Raoult D."/>
            <person name="Greub G."/>
            <person name="Miranda-Saavedra D."/>
            <person name="Chen N."/>
            <person name="Nash P."/>
            <person name="Ginger M.L."/>
            <person name="Horn M."/>
            <person name="Schaap P."/>
            <person name="Caler L."/>
            <person name="Loftus B."/>
        </authorList>
    </citation>
    <scope>NUCLEOTIDE SEQUENCE [LARGE SCALE GENOMIC DNA]</scope>
    <source>
        <strain evidence="3 4">Neff</strain>
    </source>
</reference>
<evidence type="ECO:0000313" key="4">
    <source>
        <dbReference type="Proteomes" id="UP000011083"/>
    </source>
</evidence>
<dbReference type="VEuPathDB" id="AmoebaDB:ACA1_133470"/>
<organism evidence="3 4">
    <name type="scientific">Acanthamoeba castellanii (strain ATCC 30010 / Neff)</name>
    <dbReference type="NCBI Taxonomy" id="1257118"/>
    <lineage>
        <taxon>Eukaryota</taxon>
        <taxon>Amoebozoa</taxon>
        <taxon>Discosea</taxon>
        <taxon>Longamoebia</taxon>
        <taxon>Centramoebida</taxon>
        <taxon>Acanthamoebidae</taxon>
        <taxon>Acanthamoeba</taxon>
    </lineage>
</organism>
<evidence type="ECO:0000256" key="2">
    <source>
        <dbReference type="SAM" id="MobiDB-lite"/>
    </source>
</evidence>
<feature type="compositionally biased region" description="Low complexity" evidence="2">
    <location>
        <begin position="422"/>
        <end position="433"/>
    </location>
</feature>
<dbReference type="InterPro" id="IPR004000">
    <property type="entry name" value="Actin"/>
</dbReference>
<keyword evidence="4" id="KW-1185">Reference proteome</keyword>
<dbReference type="GeneID" id="14920666"/>
<dbReference type="SUPFAM" id="SSF53067">
    <property type="entry name" value="Actin-like ATPase domain"/>
    <property type="match status" value="2"/>
</dbReference>
<dbReference type="OrthoDB" id="5132116at2759"/>
<feature type="region of interest" description="Disordered" evidence="2">
    <location>
        <begin position="412"/>
        <end position="433"/>
    </location>
</feature>
<accession>L8H2S8</accession>
<dbReference type="RefSeq" id="XP_004341934.1">
    <property type="nucleotide sequence ID" value="XM_004341886.1"/>
</dbReference>
<dbReference type="FunFam" id="3.30.420.40:FF:000050">
    <property type="entry name" value="Actin, alpha skeletal muscle"/>
    <property type="match status" value="1"/>
</dbReference>
<dbReference type="Gene3D" id="3.90.640.10">
    <property type="entry name" value="Actin, Chain A, domain 4"/>
    <property type="match status" value="1"/>
</dbReference>